<feature type="compositionally biased region" description="Polar residues" evidence="1">
    <location>
        <begin position="200"/>
        <end position="210"/>
    </location>
</feature>
<protein>
    <submittedName>
        <fullName evidence="2">Uncharacterized protein</fullName>
    </submittedName>
</protein>
<keyword evidence="3" id="KW-1185">Reference proteome</keyword>
<feature type="region of interest" description="Disordered" evidence="1">
    <location>
        <begin position="148"/>
        <end position="172"/>
    </location>
</feature>
<dbReference type="KEGG" id="fcy:FRACYDRAFT_244154"/>
<dbReference type="OrthoDB" id="10672779at2759"/>
<feature type="compositionally biased region" description="Low complexity" evidence="1">
    <location>
        <begin position="151"/>
        <end position="172"/>
    </location>
</feature>
<proteinExistence type="predicted"/>
<dbReference type="Proteomes" id="UP000095751">
    <property type="component" value="Unassembled WGS sequence"/>
</dbReference>
<name>A0A1E7F3X2_9STRA</name>
<feature type="compositionally biased region" description="Low complexity" evidence="1">
    <location>
        <begin position="211"/>
        <end position="221"/>
    </location>
</feature>
<evidence type="ECO:0000313" key="2">
    <source>
        <dbReference type="EMBL" id="OEU12881.1"/>
    </source>
</evidence>
<feature type="region of interest" description="Disordered" evidence="1">
    <location>
        <begin position="188"/>
        <end position="245"/>
    </location>
</feature>
<dbReference type="InParanoid" id="A0A1E7F3X2"/>
<reference evidence="2 3" key="1">
    <citation type="submission" date="2016-09" db="EMBL/GenBank/DDBJ databases">
        <title>Extensive genetic diversity and differential bi-allelic expression allows diatom success in the polar Southern Ocean.</title>
        <authorList>
            <consortium name="DOE Joint Genome Institute"/>
            <person name="Mock T."/>
            <person name="Otillar R.P."/>
            <person name="Strauss J."/>
            <person name="Dupont C."/>
            <person name="Frickenhaus S."/>
            <person name="Maumus F."/>
            <person name="Mcmullan M."/>
            <person name="Sanges R."/>
            <person name="Schmutz J."/>
            <person name="Toseland A."/>
            <person name="Valas R."/>
            <person name="Veluchamy A."/>
            <person name="Ward B.J."/>
            <person name="Allen A."/>
            <person name="Barry K."/>
            <person name="Falciatore A."/>
            <person name="Ferrante M."/>
            <person name="Fortunato A.E."/>
            <person name="Gloeckner G."/>
            <person name="Gruber A."/>
            <person name="Hipkin R."/>
            <person name="Janech M."/>
            <person name="Kroth P."/>
            <person name="Leese F."/>
            <person name="Lindquist E."/>
            <person name="Lyon B.R."/>
            <person name="Martin J."/>
            <person name="Mayer C."/>
            <person name="Parker M."/>
            <person name="Quesneville H."/>
            <person name="Raymond J."/>
            <person name="Uhlig C."/>
            <person name="Valentin K.U."/>
            <person name="Worden A.Z."/>
            <person name="Armbrust E.V."/>
            <person name="Bowler C."/>
            <person name="Green B."/>
            <person name="Moulton V."/>
            <person name="Van Oosterhout C."/>
            <person name="Grigoriev I."/>
        </authorList>
    </citation>
    <scope>NUCLEOTIDE SEQUENCE [LARGE SCALE GENOMIC DNA]</scope>
    <source>
        <strain evidence="2 3">CCMP1102</strain>
    </source>
</reference>
<accession>A0A1E7F3X2</accession>
<dbReference type="AlphaFoldDB" id="A0A1E7F3X2"/>
<evidence type="ECO:0000256" key="1">
    <source>
        <dbReference type="SAM" id="MobiDB-lite"/>
    </source>
</evidence>
<dbReference type="EMBL" id="KV784364">
    <property type="protein sequence ID" value="OEU12881.1"/>
    <property type="molecule type" value="Genomic_DNA"/>
</dbReference>
<evidence type="ECO:0000313" key="3">
    <source>
        <dbReference type="Proteomes" id="UP000095751"/>
    </source>
</evidence>
<sequence>MPSNSSKVLLDQVIRLLEIATKLEKSGGGRHRIEAATKYYESCYLMRQILAAGDASGEGSSSDSSTISTTCRRLLEDKIKHYTKVAQRLYFDDSASIAAGGGPAPTSVIISLLDDVVSVLTSTNHPLEQQHPSSSDPFTATLPQQQQYFHPRNVPTTTTTTTSTAVATTRSNPSTLLQLPVVTTTIVRRGGGRETVGTVNNRNNPESLSKQQQQQQQQQQQLRRHSHNNDNNNNVRTTGAKPRARLSKFAKVEAERKIHIKMNLANSKLGQSIDLDEYYYQNQHQNNNTDTPNATNIIIIDSYVDASEFYLDAIKLAEDHQKKYDSNNKSHLKLSLSSKVDPWRGPGASPSPSPIGSVIPKLKHLLISALDR</sequence>
<organism evidence="2 3">
    <name type="scientific">Fragilariopsis cylindrus CCMP1102</name>
    <dbReference type="NCBI Taxonomy" id="635003"/>
    <lineage>
        <taxon>Eukaryota</taxon>
        <taxon>Sar</taxon>
        <taxon>Stramenopiles</taxon>
        <taxon>Ochrophyta</taxon>
        <taxon>Bacillariophyta</taxon>
        <taxon>Bacillariophyceae</taxon>
        <taxon>Bacillariophycidae</taxon>
        <taxon>Bacillariales</taxon>
        <taxon>Bacillariaceae</taxon>
        <taxon>Fragilariopsis</taxon>
    </lineage>
</organism>
<gene>
    <name evidence="2" type="ORF">FRACYDRAFT_244154</name>
</gene>